<dbReference type="EMBL" id="GG662830">
    <property type="protein sequence ID" value="EWS76111.1"/>
    <property type="molecule type" value="Genomic_DNA"/>
</dbReference>
<dbReference type="GeneID" id="24438085"/>
<dbReference type="AlphaFoldDB" id="W7XK07"/>
<protein>
    <submittedName>
        <fullName evidence="1">Uncharacterized protein</fullName>
    </submittedName>
</protein>
<accession>W7XK07</accession>
<gene>
    <name evidence="1" type="ORF">TTHERM_000263358</name>
</gene>
<dbReference type="Proteomes" id="UP000009168">
    <property type="component" value="Unassembled WGS sequence"/>
</dbReference>
<dbReference type="InParanoid" id="W7XK07"/>
<dbReference type="RefSeq" id="XP_012651351.1">
    <property type="nucleotide sequence ID" value="XM_012795897.1"/>
</dbReference>
<sequence>MSNGIKIHHFSWIKQWIYLQNILGKRQQEKFKHTFEKYYIQVDYVTNKQQRLIYNKKNNKQLFLVQTIRQSCIKSKQNKSQEPYQYQNMLQMNSFIHLQMNILISKECKAILRQIENYHRIKYMVHHLKNNNYWDNSSKTSLKQKFNQGGRLDSPVHQLNISYYRKAYKLIQGQNNNQQDMQYMLKMQQNQLGLNNQLSNQCMSQQFHMFQQGIKLQPIQEISL</sequence>
<evidence type="ECO:0000313" key="2">
    <source>
        <dbReference type="Proteomes" id="UP000009168"/>
    </source>
</evidence>
<name>W7XK07_TETTS</name>
<organism evidence="1 2">
    <name type="scientific">Tetrahymena thermophila (strain SB210)</name>
    <dbReference type="NCBI Taxonomy" id="312017"/>
    <lineage>
        <taxon>Eukaryota</taxon>
        <taxon>Sar</taxon>
        <taxon>Alveolata</taxon>
        <taxon>Ciliophora</taxon>
        <taxon>Intramacronucleata</taxon>
        <taxon>Oligohymenophorea</taxon>
        <taxon>Hymenostomatida</taxon>
        <taxon>Tetrahymenina</taxon>
        <taxon>Tetrahymenidae</taxon>
        <taxon>Tetrahymena</taxon>
    </lineage>
</organism>
<proteinExistence type="predicted"/>
<dbReference type="KEGG" id="tet:TTHERM_000263358"/>
<evidence type="ECO:0000313" key="1">
    <source>
        <dbReference type="EMBL" id="EWS76111.1"/>
    </source>
</evidence>
<reference evidence="2" key="1">
    <citation type="journal article" date="2006" name="PLoS Biol.">
        <title>Macronuclear genome sequence of the ciliate Tetrahymena thermophila, a model eukaryote.</title>
        <authorList>
            <person name="Eisen J.A."/>
            <person name="Coyne R.S."/>
            <person name="Wu M."/>
            <person name="Wu D."/>
            <person name="Thiagarajan M."/>
            <person name="Wortman J.R."/>
            <person name="Badger J.H."/>
            <person name="Ren Q."/>
            <person name="Amedeo P."/>
            <person name="Jones K.M."/>
            <person name="Tallon L.J."/>
            <person name="Delcher A.L."/>
            <person name="Salzberg S.L."/>
            <person name="Silva J.C."/>
            <person name="Haas B.J."/>
            <person name="Majoros W.H."/>
            <person name="Farzad M."/>
            <person name="Carlton J.M."/>
            <person name="Smith R.K. Jr."/>
            <person name="Garg J."/>
            <person name="Pearlman R.E."/>
            <person name="Karrer K.M."/>
            <person name="Sun L."/>
            <person name="Manning G."/>
            <person name="Elde N.C."/>
            <person name="Turkewitz A.P."/>
            <person name="Asai D.J."/>
            <person name="Wilkes D.E."/>
            <person name="Wang Y."/>
            <person name="Cai H."/>
            <person name="Collins K."/>
            <person name="Stewart B.A."/>
            <person name="Lee S.R."/>
            <person name="Wilamowska K."/>
            <person name="Weinberg Z."/>
            <person name="Ruzzo W.L."/>
            <person name="Wloga D."/>
            <person name="Gaertig J."/>
            <person name="Frankel J."/>
            <person name="Tsao C.-C."/>
            <person name="Gorovsky M.A."/>
            <person name="Keeling P.J."/>
            <person name="Waller R.F."/>
            <person name="Patron N.J."/>
            <person name="Cherry J.M."/>
            <person name="Stover N.A."/>
            <person name="Krieger C.J."/>
            <person name="del Toro C."/>
            <person name="Ryder H.F."/>
            <person name="Williamson S.C."/>
            <person name="Barbeau R.A."/>
            <person name="Hamilton E.P."/>
            <person name="Orias E."/>
        </authorList>
    </citation>
    <scope>NUCLEOTIDE SEQUENCE [LARGE SCALE GENOMIC DNA]</scope>
    <source>
        <strain evidence="2">SB210</strain>
    </source>
</reference>
<keyword evidence="2" id="KW-1185">Reference proteome</keyword>